<dbReference type="PROSITE" id="PS01359">
    <property type="entry name" value="ZF_PHD_1"/>
    <property type="match status" value="1"/>
</dbReference>
<evidence type="ECO:0000313" key="9">
    <source>
        <dbReference type="Proteomes" id="UP000027195"/>
    </source>
</evidence>
<dbReference type="Gene3D" id="3.30.40.10">
    <property type="entry name" value="Zinc/RING finger domain, C3HC4 (zinc finger)"/>
    <property type="match status" value="1"/>
</dbReference>
<protein>
    <recommendedName>
        <fullName evidence="10">PHD-type domain-containing protein</fullName>
    </recommendedName>
</protein>
<dbReference type="InParanoid" id="A0A067M5X7"/>
<keyword evidence="4" id="KW-0156">Chromatin regulator</keyword>
<dbReference type="GO" id="GO:0034967">
    <property type="term" value="C:Set3 complex"/>
    <property type="evidence" value="ECO:0007669"/>
    <property type="project" value="TreeGrafter"/>
</dbReference>
<dbReference type="GO" id="GO:0006355">
    <property type="term" value="P:regulation of DNA-templated transcription"/>
    <property type="evidence" value="ECO:0007669"/>
    <property type="project" value="TreeGrafter"/>
</dbReference>
<dbReference type="InterPro" id="IPR019786">
    <property type="entry name" value="Zinc_finger_PHD-type_CS"/>
</dbReference>
<feature type="region of interest" description="Disordered" evidence="5">
    <location>
        <begin position="148"/>
        <end position="177"/>
    </location>
</feature>
<dbReference type="PANTHER" id="PTHR46462">
    <property type="entry name" value="UPSET, ISOFORM A"/>
    <property type="match status" value="1"/>
</dbReference>
<feature type="domain" description="SET" evidence="7">
    <location>
        <begin position="189"/>
        <end position="320"/>
    </location>
</feature>
<keyword evidence="3" id="KW-0862">Zinc</keyword>
<dbReference type="GO" id="GO:0070210">
    <property type="term" value="C:Rpd3L-Expanded complex"/>
    <property type="evidence" value="ECO:0007669"/>
    <property type="project" value="TreeGrafter"/>
</dbReference>
<dbReference type="SUPFAM" id="SSF82199">
    <property type="entry name" value="SET domain"/>
    <property type="match status" value="1"/>
</dbReference>
<keyword evidence="2" id="KW-0863">Zinc-finger</keyword>
<dbReference type="EMBL" id="KL198060">
    <property type="protein sequence ID" value="KDQ11178.1"/>
    <property type="molecule type" value="Genomic_DNA"/>
</dbReference>
<dbReference type="Pfam" id="PF00856">
    <property type="entry name" value="SET"/>
    <property type="match status" value="1"/>
</dbReference>
<evidence type="ECO:0000259" key="7">
    <source>
        <dbReference type="SMART" id="SM00317"/>
    </source>
</evidence>
<dbReference type="Proteomes" id="UP000027195">
    <property type="component" value="Unassembled WGS sequence"/>
</dbReference>
<evidence type="ECO:0000256" key="1">
    <source>
        <dbReference type="ARBA" id="ARBA00022723"/>
    </source>
</evidence>
<dbReference type="SMART" id="SM00317">
    <property type="entry name" value="SET"/>
    <property type="match status" value="1"/>
</dbReference>
<dbReference type="OrthoDB" id="79252at2759"/>
<organism evidence="8 9">
    <name type="scientific">Botryobasidium botryosum (strain FD-172 SS1)</name>
    <dbReference type="NCBI Taxonomy" id="930990"/>
    <lineage>
        <taxon>Eukaryota</taxon>
        <taxon>Fungi</taxon>
        <taxon>Dikarya</taxon>
        <taxon>Basidiomycota</taxon>
        <taxon>Agaricomycotina</taxon>
        <taxon>Agaricomycetes</taxon>
        <taxon>Cantharellales</taxon>
        <taxon>Botryobasidiaceae</taxon>
        <taxon>Botryobasidium</taxon>
    </lineage>
</organism>
<dbReference type="SUPFAM" id="SSF57903">
    <property type="entry name" value="FYVE/PHD zinc finger"/>
    <property type="match status" value="1"/>
</dbReference>
<dbReference type="InterPro" id="IPR001965">
    <property type="entry name" value="Znf_PHD"/>
</dbReference>
<accession>A0A067M5X7</accession>
<evidence type="ECO:0000256" key="4">
    <source>
        <dbReference type="ARBA" id="ARBA00022853"/>
    </source>
</evidence>
<dbReference type="InterPro" id="IPR001214">
    <property type="entry name" value="SET_dom"/>
</dbReference>
<dbReference type="InterPro" id="IPR019787">
    <property type="entry name" value="Znf_PHD-finger"/>
</dbReference>
<feature type="compositionally biased region" description="Basic and acidic residues" evidence="5">
    <location>
        <begin position="148"/>
        <end position="160"/>
    </location>
</feature>
<evidence type="ECO:0000256" key="5">
    <source>
        <dbReference type="SAM" id="MobiDB-lite"/>
    </source>
</evidence>
<dbReference type="InterPro" id="IPR013083">
    <property type="entry name" value="Znf_RING/FYVE/PHD"/>
</dbReference>
<evidence type="ECO:0008006" key="10">
    <source>
        <dbReference type="Google" id="ProtNLM"/>
    </source>
</evidence>
<dbReference type="InterPro" id="IPR011011">
    <property type="entry name" value="Znf_FYVE_PHD"/>
</dbReference>
<feature type="domain" description="Zinc finger PHD-type" evidence="6">
    <location>
        <begin position="15"/>
        <end position="60"/>
    </location>
</feature>
<dbReference type="Gene3D" id="2.170.270.10">
    <property type="entry name" value="SET domain"/>
    <property type="match status" value="1"/>
</dbReference>
<proteinExistence type="predicted"/>
<dbReference type="HOGENOM" id="CLU_054893_0_0_1"/>
<keyword evidence="9" id="KW-1185">Reference proteome</keyword>
<dbReference type="GO" id="GO:0006325">
    <property type="term" value="P:chromatin organization"/>
    <property type="evidence" value="ECO:0007669"/>
    <property type="project" value="UniProtKB-KW"/>
</dbReference>
<dbReference type="PANTHER" id="PTHR46462:SF3">
    <property type="entry name" value="UPSET, ISOFORM A"/>
    <property type="match status" value="1"/>
</dbReference>
<dbReference type="SMART" id="SM00249">
    <property type="entry name" value="PHD"/>
    <property type="match status" value="1"/>
</dbReference>
<evidence type="ECO:0000259" key="6">
    <source>
        <dbReference type="SMART" id="SM00249"/>
    </source>
</evidence>
<dbReference type="InterPro" id="IPR046341">
    <property type="entry name" value="SET_dom_sf"/>
</dbReference>
<keyword evidence="1" id="KW-0479">Metal-binding</keyword>
<dbReference type="AlphaFoldDB" id="A0A067M5X7"/>
<evidence type="ECO:0000256" key="3">
    <source>
        <dbReference type="ARBA" id="ARBA00022833"/>
    </source>
</evidence>
<dbReference type="STRING" id="930990.A0A067M5X7"/>
<sequence>MKHSSASAPDTGLIRCICSFDDDDGSTIFCDGCGIWQHMSCGRARAEPDLPEKWFCEVCVPRAVDRVAAKEAQIKRRALEHAREKEAIYDAGTVRRRRAIAISITPAEEENLLEPWAGEYVPLGRNVVRDEEAKTRLREWRKTWQDTARKQDNIAQKGEDSEPVPPSECTPIPTQSAGATNAISNISSAPGSIAYSRPATYALYAPNPIPSLSLISEYRCTVTPRSAYTSAHSSQYPLLSLPKPHVHLLPPPLSLALDAREAGNEARWVRSGCHPNAVLRPVVCDEREQEGGVAFGVFAIRDLKAREEVVLGWEWDDGSVVHMLPAIVEGQGLGLLHDKNCQDE</sequence>
<evidence type="ECO:0000256" key="2">
    <source>
        <dbReference type="ARBA" id="ARBA00022771"/>
    </source>
</evidence>
<name>A0A067M5X7_BOTB1</name>
<dbReference type="GO" id="GO:0008270">
    <property type="term" value="F:zinc ion binding"/>
    <property type="evidence" value="ECO:0007669"/>
    <property type="project" value="UniProtKB-KW"/>
</dbReference>
<gene>
    <name evidence="8" type="ORF">BOTBODRAFT_114771</name>
</gene>
<evidence type="ECO:0000313" key="8">
    <source>
        <dbReference type="EMBL" id="KDQ11178.1"/>
    </source>
</evidence>
<dbReference type="Pfam" id="PF00628">
    <property type="entry name" value="PHD"/>
    <property type="match status" value="1"/>
</dbReference>
<reference evidence="9" key="1">
    <citation type="journal article" date="2014" name="Proc. Natl. Acad. Sci. U.S.A.">
        <title>Extensive sampling of basidiomycete genomes demonstrates inadequacy of the white-rot/brown-rot paradigm for wood decay fungi.</title>
        <authorList>
            <person name="Riley R."/>
            <person name="Salamov A.A."/>
            <person name="Brown D.W."/>
            <person name="Nagy L.G."/>
            <person name="Floudas D."/>
            <person name="Held B.W."/>
            <person name="Levasseur A."/>
            <person name="Lombard V."/>
            <person name="Morin E."/>
            <person name="Otillar R."/>
            <person name="Lindquist E.A."/>
            <person name="Sun H."/>
            <person name="LaButti K.M."/>
            <person name="Schmutz J."/>
            <person name="Jabbour D."/>
            <person name="Luo H."/>
            <person name="Baker S.E."/>
            <person name="Pisabarro A.G."/>
            <person name="Walton J.D."/>
            <person name="Blanchette R.A."/>
            <person name="Henrissat B."/>
            <person name="Martin F."/>
            <person name="Cullen D."/>
            <person name="Hibbett D.S."/>
            <person name="Grigoriev I.V."/>
        </authorList>
    </citation>
    <scope>NUCLEOTIDE SEQUENCE [LARGE SCALE GENOMIC DNA]</scope>
    <source>
        <strain evidence="9">FD-172 SS1</strain>
    </source>
</reference>